<evidence type="ECO:0000256" key="6">
    <source>
        <dbReference type="SAM" id="SignalP"/>
    </source>
</evidence>
<dbReference type="GO" id="GO:0046589">
    <property type="term" value="F:ribonuclease T1 activity"/>
    <property type="evidence" value="ECO:0007669"/>
    <property type="project" value="UniProtKB-EC"/>
</dbReference>
<dbReference type="GO" id="GO:0016787">
    <property type="term" value="F:hydrolase activity"/>
    <property type="evidence" value="ECO:0007669"/>
    <property type="project" value="UniProtKB-KW"/>
</dbReference>
<protein>
    <submittedName>
        <fullName evidence="7">Ribonuclease/ribotoxin</fullName>
    </submittedName>
</protein>
<evidence type="ECO:0000256" key="4">
    <source>
        <dbReference type="ARBA" id="ARBA00023157"/>
    </source>
</evidence>
<name>A0AAN6TUB6_9PEZI</name>
<keyword evidence="5" id="KW-0456">Lyase</keyword>
<evidence type="ECO:0000256" key="1">
    <source>
        <dbReference type="ARBA" id="ARBA00022722"/>
    </source>
</evidence>
<evidence type="ECO:0000313" key="7">
    <source>
        <dbReference type="EMBL" id="KAK4120310.1"/>
    </source>
</evidence>
<dbReference type="PANTHER" id="PTHR42104">
    <property type="entry name" value="EXTRACELLULAR GUANYL-SPECIFIC RIBONUCLEASE RNTA (AFU_ORTHOLOGUE AFUA_4G03230)"/>
    <property type="match status" value="1"/>
</dbReference>
<comment type="caution">
    <text evidence="7">The sequence shown here is derived from an EMBL/GenBank/DDBJ whole genome shotgun (WGS) entry which is preliminary data.</text>
</comment>
<keyword evidence="6" id="KW-0732">Signal</keyword>
<dbReference type="Pfam" id="PF00545">
    <property type="entry name" value="Ribonuclease"/>
    <property type="match status" value="1"/>
</dbReference>
<dbReference type="InterPro" id="IPR016191">
    <property type="entry name" value="Ribonuclease/ribotoxin"/>
</dbReference>
<keyword evidence="8" id="KW-1185">Reference proteome</keyword>
<feature type="chain" id="PRO_5042829964" evidence="6">
    <location>
        <begin position="17"/>
        <end position="149"/>
    </location>
</feature>
<dbReference type="AlphaFoldDB" id="A0AAN6TUB6"/>
<evidence type="ECO:0000256" key="5">
    <source>
        <dbReference type="ARBA" id="ARBA00023239"/>
    </source>
</evidence>
<keyword evidence="1" id="KW-0540">Nuclease</keyword>
<evidence type="ECO:0000256" key="2">
    <source>
        <dbReference type="ARBA" id="ARBA00022759"/>
    </source>
</evidence>
<proteinExistence type="predicted"/>
<dbReference type="Gene3D" id="3.10.450.30">
    <property type="entry name" value="Microbial ribonucleases"/>
    <property type="match status" value="1"/>
</dbReference>
<dbReference type="Proteomes" id="UP001302602">
    <property type="component" value="Unassembled WGS sequence"/>
</dbReference>
<dbReference type="EMBL" id="MU853239">
    <property type="protein sequence ID" value="KAK4120310.1"/>
    <property type="molecule type" value="Genomic_DNA"/>
</dbReference>
<dbReference type="InterPro" id="IPR000026">
    <property type="entry name" value="N1-like"/>
</dbReference>
<organism evidence="7 8">
    <name type="scientific">Parathielavia appendiculata</name>
    <dbReference type="NCBI Taxonomy" id="2587402"/>
    <lineage>
        <taxon>Eukaryota</taxon>
        <taxon>Fungi</taxon>
        <taxon>Dikarya</taxon>
        <taxon>Ascomycota</taxon>
        <taxon>Pezizomycotina</taxon>
        <taxon>Sordariomycetes</taxon>
        <taxon>Sordariomycetidae</taxon>
        <taxon>Sordariales</taxon>
        <taxon>Chaetomiaceae</taxon>
        <taxon>Parathielavia</taxon>
    </lineage>
</organism>
<keyword evidence="3" id="KW-0378">Hydrolase</keyword>
<dbReference type="GO" id="GO:0003723">
    <property type="term" value="F:RNA binding"/>
    <property type="evidence" value="ECO:0007669"/>
    <property type="project" value="InterPro"/>
</dbReference>
<reference evidence="7" key="1">
    <citation type="journal article" date="2023" name="Mol. Phylogenet. Evol.">
        <title>Genome-scale phylogeny and comparative genomics of the fungal order Sordariales.</title>
        <authorList>
            <person name="Hensen N."/>
            <person name="Bonometti L."/>
            <person name="Westerberg I."/>
            <person name="Brannstrom I.O."/>
            <person name="Guillou S."/>
            <person name="Cros-Aarteil S."/>
            <person name="Calhoun S."/>
            <person name="Haridas S."/>
            <person name="Kuo A."/>
            <person name="Mondo S."/>
            <person name="Pangilinan J."/>
            <person name="Riley R."/>
            <person name="LaButti K."/>
            <person name="Andreopoulos B."/>
            <person name="Lipzen A."/>
            <person name="Chen C."/>
            <person name="Yan M."/>
            <person name="Daum C."/>
            <person name="Ng V."/>
            <person name="Clum A."/>
            <person name="Steindorff A."/>
            <person name="Ohm R.A."/>
            <person name="Martin F."/>
            <person name="Silar P."/>
            <person name="Natvig D.O."/>
            <person name="Lalanne C."/>
            <person name="Gautier V."/>
            <person name="Ament-Velasquez S.L."/>
            <person name="Kruys A."/>
            <person name="Hutchinson M.I."/>
            <person name="Powell A.J."/>
            <person name="Barry K."/>
            <person name="Miller A.N."/>
            <person name="Grigoriev I.V."/>
            <person name="Debuchy R."/>
            <person name="Gladieux P."/>
            <person name="Hiltunen Thoren M."/>
            <person name="Johannesson H."/>
        </authorList>
    </citation>
    <scope>NUCLEOTIDE SEQUENCE</scope>
    <source>
        <strain evidence="7">CBS 731.68</strain>
    </source>
</reference>
<accession>A0AAN6TUB6</accession>
<dbReference type="PANTHER" id="PTHR42104:SF2">
    <property type="entry name" value="GUANYL-SPECIFIC RIBONUCLEASE, PUTATIVE (AFU_ORTHOLOGUE AFUA_4G01200)-RELATED"/>
    <property type="match status" value="1"/>
</dbReference>
<dbReference type="SUPFAM" id="SSF53933">
    <property type="entry name" value="Microbial ribonucleases"/>
    <property type="match status" value="1"/>
</dbReference>
<feature type="signal peptide" evidence="6">
    <location>
        <begin position="1"/>
        <end position="16"/>
    </location>
</feature>
<keyword evidence="2" id="KW-0255">Endonuclease</keyword>
<dbReference type="RefSeq" id="XP_062644081.1">
    <property type="nucleotide sequence ID" value="XM_062790741.1"/>
</dbReference>
<gene>
    <name evidence="7" type="ORF">N657DRAFT_625177</name>
</gene>
<sequence>MLYYLFTLFFALGVAAAPANFVLEQRQPADGIQCGDTIHSQRNLDRAFSFGCCLDARGLQLGANKYPHNFANHENLDFLEDDQPVEGPYREFPVLRSGQLYTGGAPGPDRVVFKQTNGGCQYIGAMTHTGAVPRNAFVLCVPPPPLFGA</sequence>
<reference evidence="7" key="2">
    <citation type="submission" date="2023-05" db="EMBL/GenBank/DDBJ databases">
        <authorList>
            <consortium name="Lawrence Berkeley National Laboratory"/>
            <person name="Steindorff A."/>
            <person name="Hensen N."/>
            <person name="Bonometti L."/>
            <person name="Westerberg I."/>
            <person name="Brannstrom I.O."/>
            <person name="Guillou S."/>
            <person name="Cros-Aarteil S."/>
            <person name="Calhoun S."/>
            <person name="Haridas S."/>
            <person name="Kuo A."/>
            <person name="Mondo S."/>
            <person name="Pangilinan J."/>
            <person name="Riley R."/>
            <person name="Labutti K."/>
            <person name="Andreopoulos B."/>
            <person name="Lipzen A."/>
            <person name="Chen C."/>
            <person name="Yanf M."/>
            <person name="Daum C."/>
            <person name="Ng V."/>
            <person name="Clum A."/>
            <person name="Ohm R."/>
            <person name="Martin F."/>
            <person name="Silar P."/>
            <person name="Natvig D."/>
            <person name="Lalanne C."/>
            <person name="Gautier V."/>
            <person name="Ament-Velasquez S.L."/>
            <person name="Kruys A."/>
            <person name="Hutchinson M.I."/>
            <person name="Powell A.J."/>
            <person name="Barry K."/>
            <person name="Miller A.N."/>
            <person name="Grigoriev I.V."/>
            <person name="Debuchy R."/>
            <person name="Gladieux P."/>
            <person name="Thoren M.H."/>
            <person name="Johannesson H."/>
        </authorList>
    </citation>
    <scope>NUCLEOTIDE SEQUENCE</scope>
    <source>
        <strain evidence="7">CBS 731.68</strain>
    </source>
</reference>
<keyword evidence="4" id="KW-1015">Disulfide bond</keyword>
<evidence type="ECO:0000256" key="3">
    <source>
        <dbReference type="ARBA" id="ARBA00022801"/>
    </source>
</evidence>
<dbReference type="GeneID" id="87827510"/>
<evidence type="ECO:0000313" key="8">
    <source>
        <dbReference type="Proteomes" id="UP001302602"/>
    </source>
</evidence>